<protein>
    <submittedName>
        <fullName evidence="4">Secreted protein</fullName>
    </submittedName>
</protein>
<reference evidence="2 3" key="1">
    <citation type="submission" date="2018-10" db="EMBL/GenBank/DDBJ databases">
        <authorList>
            <consortium name="Pathogen Informatics"/>
        </authorList>
    </citation>
    <scope>NUCLEOTIDE SEQUENCE [LARGE SCALE GENOMIC DNA]</scope>
</reference>
<feature type="signal peptide" evidence="1">
    <location>
        <begin position="1"/>
        <end position="22"/>
    </location>
</feature>
<accession>A0A0R3ULP9</accession>
<dbReference type="EMBL" id="UXSR01005540">
    <property type="protein sequence ID" value="VDD82612.1"/>
    <property type="molecule type" value="Genomic_DNA"/>
</dbReference>
<feature type="chain" id="PRO_5043132296" evidence="1">
    <location>
        <begin position="23"/>
        <end position="180"/>
    </location>
</feature>
<dbReference type="Proteomes" id="UP000267029">
    <property type="component" value="Unassembled WGS sequence"/>
</dbReference>
<evidence type="ECO:0000313" key="3">
    <source>
        <dbReference type="Proteomes" id="UP000267029"/>
    </source>
</evidence>
<evidence type="ECO:0000256" key="1">
    <source>
        <dbReference type="SAM" id="SignalP"/>
    </source>
</evidence>
<evidence type="ECO:0000313" key="2">
    <source>
        <dbReference type="EMBL" id="VDD82612.1"/>
    </source>
</evidence>
<organism evidence="4">
    <name type="scientific">Mesocestoides corti</name>
    <name type="common">Flatworm</name>
    <dbReference type="NCBI Taxonomy" id="53468"/>
    <lineage>
        <taxon>Eukaryota</taxon>
        <taxon>Metazoa</taxon>
        <taxon>Spiralia</taxon>
        <taxon>Lophotrochozoa</taxon>
        <taxon>Platyhelminthes</taxon>
        <taxon>Cestoda</taxon>
        <taxon>Eucestoda</taxon>
        <taxon>Cyclophyllidea</taxon>
        <taxon>Mesocestoididae</taxon>
        <taxon>Mesocestoides</taxon>
    </lineage>
</organism>
<gene>
    <name evidence="2" type="ORF">MCOS_LOCUS8615</name>
</gene>
<evidence type="ECO:0000313" key="4">
    <source>
        <dbReference type="WBParaSite" id="MCU_006336-RA"/>
    </source>
</evidence>
<dbReference type="OrthoDB" id="6301656at2759"/>
<reference evidence="4" key="2">
    <citation type="submission" date="2019-11" db="UniProtKB">
        <authorList>
            <consortium name="WormBaseParasite"/>
        </authorList>
    </citation>
    <scope>IDENTIFICATION</scope>
</reference>
<sequence>MIFHRICTIALLIGLLPVSILGYGSTPETIVESILESLPSELANLTLPPVNVLGSVRIIKIGNLSRACPTAINEITENGIQSFEVSTCLNVEDAVIDVPERSVTASIGRARFDVFVKFIKSVKSSLEAEISIPVWEDIEVEGPYLSRLLASSVLRSSSLVRFTLQTVITSVLREIKWDNL</sequence>
<proteinExistence type="predicted"/>
<dbReference type="WBParaSite" id="MCU_006336-RA">
    <property type="protein sequence ID" value="MCU_006336-RA"/>
    <property type="gene ID" value="MCU_006336"/>
</dbReference>
<dbReference type="AlphaFoldDB" id="A0A0R3ULP9"/>
<keyword evidence="1" id="KW-0732">Signal</keyword>
<keyword evidence="3" id="KW-1185">Reference proteome</keyword>
<name>A0A0R3ULP9_MESCO</name>